<dbReference type="Pfam" id="PF13180">
    <property type="entry name" value="PDZ_2"/>
    <property type="match status" value="1"/>
</dbReference>
<feature type="compositionally biased region" description="Low complexity" evidence="3">
    <location>
        <begin position="135"/>
        <end position="170"/>
    </location>
</feature>
<evidence type="ECO:0000259" key="5">
    <source>
        <dbReference type="PROSITE" id="PS50106"/>
    </source>
</evidence>
<dbReference type="SMART" id="SM00228">
    <property type="entry name" value="PDZ"/>
    <property type="match status" value="1"/>
</dbReference>
<feature type="domain" description="PDZ" evidence="5">
    <location>
        <begin position="493"/>
        <end position="558"/>
    </location>
</feature>
<dbReference type="KEGG" id="bii:BINDI_0059"/>
<dbReference type="GO" id="GO:0006508">
    <property type="term" value="P:proteolysis"/>
    <property type="evidence" value="ECO:0007669"/>
    <property type="project" value="UniProtKB-KW"/>
</dbReference>
<evidence type="ECO:0000313" key="7">
    <source>
        <dbReference type="Proteomes" id="UP000028569"/>
    </source>
</evidence>
<protein>
    <submittedName>
        <fullName evidence="6">Putative DO serine protease</fullName>
        <ecNumber evidence="6">3.4.21.107</ecNumber>
    </submittedName>
</protein>
<dbReference type="Gene3D" id="2.40.10.120">
    <property type="match status" value="1"/>
</dbReference>
<dbReference type="PRINTS" id="PR00834">
    <property type="entry name" value="PROTEASES2C"/>
</dbReference>
<dbReference type="InterPro" id="IPR036034">
    <property type="entry name" value="PDZ_sf"/>
</dbReference>
<gene>
    <name evidence="6" type="ORF">BINDI_0059</name>
</gene>
<dbReference type="EC" id="3.4.21.107" evidence="6"/>
<keyword evidence="4" id="KW-0812">Transmembrane</keyword>
<keyword evidence="1 6" id="KW-0645">Protease</keyword>
<name>A0A087VSL2_9BIFI</name>
<dbReference type="EMBL" id="CP006018">
    <property type="protein sequence ID" value="AIC91345.1"/>
    <property type="molecule type" value="Genomic_DNA"/>
</dbReference>
<dbReference type="CDD" id="cd06779">
    <property type="entry name" value="cpPDZ_Deg_HtrA-like"/>
    <property type="match status" value="1"/>
</dbReference>
<dbReference type="PANTHER" id="PTHR43343:SF3">
    <property type="entry name" value="PROTEASE DO-LIKE 8, CHLOROPLASTIC"/>
    <property type="match status" value="1"/>
</dbReference>
<evidence type="ECO:0000256" key="4">
    <source>
        <dbReference type="SAM" id="Phobius"/>
    </source>
</evidence>
<dbReference type="Pfam" id="PF13365">
    <property type="entry name" value="Trypsin_2"/>
    <property type="match status" value="1"/>
</dbReference>
<organism evidence="6 7">
    <name type="scientific">Bifidobacterium [indicum] DSM 20214 = LMG 11587</name>
    <dbReference type="NCBI Taxonomy" id="1341694"/>
    <lineage>
        <taxon>Bacteria</taxon>
        <taxon>Bacillati</taxon>
        <taxon>Actinomycetota</taxon>
        <taxon>Actinomycetes</taxon>
        <taxon>Bifidobacteriales</taxon>
        <taxon>Bifidobacteriaceae</taxon>
        <taxon>Bifidobacterium</taxon>
    </lineage>
</organism>
<evidence type="ECO:0000256" key="3">
    <source>
        <dbReference type="SAM" id="MobiDB-lite"/>
    </source>
</evidence>
<dbReference type="Proteomes" id="UP000028569">
    <property type="component" value="Chromosome"/>
</dbReference>
<feature type="region of interest" description="Disordered" evidence="3">
    <location>
        <begin position="595"/>
        <end position="638"/>
    </location>
</feature>
<feature type="compositionally biased region" description="Basic and acidic residues" evidence="3">
    <location>
        <begin position="1"/>
        <end position="11"/>
    </location>
</feature>
<keyword evidence="7" id="KW-1185">Reference proteome</keyword>
<dbReference type="InterPro" id="IPR009003">
    <property type="entry name" value="Peptidase_S1_PA"/>
</dbReference>
<keyword evidence="4" id="KW-1133">Transmembrane helix</keyword>
<keyword evidence="4" id="KW-0472">Membrane</keyword>
<feature type="compositionally biased region" description="Polar residues" evidence="3">
    <location>
        <begin position="14"/>
        <end position="42"/>
    </location>
</feature>
<dbReference type="InterPro" id="IPR001478">
    <property type="entry name" value="PDZ"/>
</dbReference>
<dbReference type="SUPFAM" id="SSF50494">
    <property type="entry name" value="Trypsin-like serine proteases"/>
    <property type="match status" value="1"/>
</dbReference>
<proteinExistence type="predicted"/>
<dbReference type="InterPro" id="IPR051201">
    <property type="entry name" value="Chloro_Bact_Ser_Proteases"/>
</dbReference>
<evidence type="ECO:0000256" key="2">
    <source>
        <dbReference type="ARBA" id="ARBA00022801"/>
    </source>
</evidence>
<dbReference type="GO" id="GO:0004252">
    <property type="term" value="F:serine-type endopeptidase activity"/>
    <property type="evidence" value="ECO:0007669"/>
    <property type="project" value="InterPro"/>
</dbReference>
<dbReference type="PANTHER" id="PTHR43343">
    <property type="entry name" value="PEPTIDASE S12"/>
    <property type="match status" value="1"/>
</dbReference>
<dbReference type="SUPFAM" id="SSF50156">
    <property type="entry name" value="PDZ domain-like"/>
    <property type="match status" value="1"/>
</dbReference>
<feature type="compositionally biased region" description="Low complexity" evidence="3">
    <location>
        <begin position="617"/>
        <end position="631"/>
    </location>
</feature>
<dbReference type="HOGENOM" id="CLU_020120_3_8_11"/>
<reference evidence="6 7" key="1">
    <citation type="journal article" date="2014" name="Appl. Environ. Microbiol.">
        <title>Genomic encyclopedia of type strains of the genus Bifidobacterium.</title>
        <authorList>
            <person name="Milani C."/>
            <person name="Lugli G.A."/>
            <person name="Duranti S."/>
            <person name="Turroni F."/>
            <person name="Bottacini F."/>
            <person name="Mangifesta M."/>
            <person name="Sanchez B."/>
            <person name="Viappiani A."/>
            <person name="Mancabelli L."/>
            <person name="Taminiau B."/>
            <person name="Delcenserie V."/>
            <person name="Barrangou R."/>
            <person name="Margolles A."/>
            <person name="van Sinderen D."/>
            <person name="Ventura M."/>
        </authorList>
    </citation>
    <scope>NUCLEOTIDE SEQUENCE [LARGE SCALE GENOMIC DNA]</scope>
    <source>
        <strain evidence="6 7">LMG 11587</strain>
    </source>
</reference>
<evidence type="ECO:0000313" key="6">
    <source>
        <dbReference type="EMBL" id="AIC91345.1"/>
    </source>
</evidence>
<dbReference type="PROSITE" id="PS50106">
    <property type="entry name" value="PDZ"/>
    <property type="match status" value="1"/>
</dbReference>
<sequence>MAEENRPEPWKGSDGNQSWQTGHIENETADSQAEAPNQQESAARNEPVKQDGAGQMGRPEPIAQPQAVSTDYAANPMDIVPENGDGASAQSPNADPGTPGAGATPTSSSDASKDARPQQAGQAYYRPAPLYGAYAPTGQTAPGTQQTQQNQQGQPGEQGQPGQQPASGQQGQPGGRGVFGQPSNGGAPAGNRPGAPYPVFGRPAAQGQGSFPPGGDGKAPDGSMRGGSLSGSGKYVFTAVVAALVAAALMLGLGWAALSNGWVSLPSSSSLSGISSNSSGQGTAKIEGGKAPDWQAISKDVSASVVSIQVKVNNGVGAGSGAVIDDQGHVVTNNHVVDGAQEINVTLSNGQIYTAKVVGVDTTADLAVIALEKAPSDLKPIQYADSDQLAVGEDVMAIGNPLGYENTATTGIVSALNRPVSVMDESNNNPVVTNAIQLDAAINPGNSGGPTFNAAGQVIGINSSIASMASSQSEAGSIGIGFAIPSNLVKRISEEIIKSGKARHVSMGVTITSGTVEADGVTRGGAKVNKVVAGSPAEKAGIKTGDTIVAFNDNAVNNNYSLLGYVRAAAYGSSAKITVVRNNQAVDLNITLDQEEQAVQGRPKSNKRSSGDDGSGQDDSGSGNGNNPQDPFGFFFGQ</sequence>
<feature type="region of interest" description="Disordered" evidence="3">
    <location>
        <begin position="1"/>
        <end position="229"/>
    </location>
</feature>
<dbReference type="InterPro" id="IPR001940">
    <property type="entry name" value="Peptidase_S1C"/>
</dbReference>
<dbReference type="AlphaFoldDB" id="A0A087VSL2"/>
<dbReference type="RefSeq" id="WP_033491458.1">
    <property type="nucleotide sequence ID" value="NZ_CP006018.1"/>
</dbReference>
<dbReference type="OrthoDB" id="9758917at2"/>
<feature type="compositionally biased region" description="Low complexity" evidence="3">
    <location>
        <begin position="179"/>
        <end position="198"/>
    </location>
</feature>
<accession>A0A087VSL2</accession>
<dbReference type="Gene3D" id="2.30.42.10">
    <property type="match status" value="1"/>
</dbReference>
<keyword evidence="2 6" id="KW-0378">Hydrolase</keyword>
<feature type="transmembrane region" description="Helical" evidence="4">
    <location>
        <begin position="235"/>
        <end position="258"/>
    </location>
</feature>
<evidence type="ECO:0000256" key="1">
    <source>
        <dbReference type="ARBA" id="ARBA00022670"/>
    </source>
</evidence>